<keyword evidence="1" id="KW-0560">Oxidoreductase</keyword>
<dbReference type="GO" id="GO:0020037">
    <property type="term" value="F:heme binding"/>
    <property type="evidence" value="ECO:0007669"/>
    <property type="project" value="InterPro"/>
</dbReference>
<dbReference type="SUPFAM" id="SSF48264">
    <property type="entry name" value="Cytochrome P450"/>
    <property type="match status" value="1"/>
</dbReference>
<dbReference type="GO" id="GO:0004497">
    <property type="term" value="F:monooxygenase activity"/>
    <property type="evidence" value="ECO:0007669"/>
    <property type="project" value="UniProtKB-KW"/>
</dbReference>
<dbReference type="AlphaFoldDB" id="A0A1B0BYE3"/>
<dbReference type="STRING" id="67801.A0A1B0BYE3"/>
<dbReference type="GO" id="GO:0016705">
    <property type="term" value="F:oxidoreductase activity, acting on paired donors, with incorporation or reduction of molecular oxygen"/>
    <property type="evidence" value="ECO:0007669"/>
    <property type="project" value="InterPro"/>
</dbReference>
<dbReference type="Proteomes" id="UP000092460">
    <property type="component" value="Unassembled WGS sequence"/>
</dbReference>
<evidence type="ECO:0000313" key="3">
    <source>
        <dbReference type="EnsemblMetazoa" id="GPPI044183-PA"/>
    </source>
</evidence>
<feature type="region of interest" description="Disordered" evidence="2">
    <location>
        <begin position="200"/>
        <end position="228"/>
    </location>
</feature>
<protein>
    <submittedName>
        <fullName evidence="3">Uncharacterized protein</fullName>
    </submittedName>
</protein>
<proteinExistence type="predicted"/>
<organism evidence="3 4">
    <name type="scientific">Glossina palpalis gambiensis</name>
    <dbReference type="NCBI Taxonomy" id="67801"/>
    <lineage>
        <taxon>Eukaryota</taxon>
        <taxon>Metazoa</taxon>
        <taxon>Ecdysozoa</taxon>
        <taxon>Arthropoda</taxon>
        <taxon>Hexapoda</taxon>
        <taxon>Insecta</taxon>
        <taxon>Pterygota</taxon>
        <taxon>Neoptera</taxon>
        <taxon>Endopterygota</taxon>
        <taxon>Diptera</taxon>
        <taxon>Brachycera</taxon>
        <taxon>Muscomorpha</taxon>
        <taxon>Hippoboscoidea</taxon>
        <taxon>Glossinidae</taxon>
        <taxon>Glossina</taxon>
    </lineage>
</organism>
<name>A0A1B0BYE3_9MUSC</name>
<dbReference type="GO" id="GO:0005506">
    <property type="term" value="F:iron ion binding"/>
    <property type="evidence" value="ECO:0007669"/>
    <property type="project" value="InterPro"/>
</dbReference>
<evidence type="ECO:0000313" key="4">
    <source>
        <dbReference type="Proteomes" id="UP000092460"/>
    </source>
</evidence>
<keyword evidence="1" id="KW-0503">Monooxygenase</keyword>
<dbReference type="EnsemblMetazoa" id="GPPI044183-RA">
    <property type="protein sequence ID" value="GPPI044183-PA"/>
    <property type="gene ID" value="GPPI044183"/>
</dbReference>
<sequence length="252" mass="28043">MLDVDAIHQILVVNADRFQNRGLYNNVNTNPLTQNLIQLDGTAWKELHVRKNFGLTLKKEIRRDILADLYGLIEQFNADVIGSLAFGLSDDFEKIHCLACLKQLLTDKIVNKFNTQITITDNKNDEGISLLDKRRLFIDGLHLKITPSTNTSSPLGQDSLLNSNIEVSFNSSLWVDCNASLDGGNASKYLDLDACKGEQNFDSSRSQNPPQPPPSSPNSCSFAEPTDNSLSDVSMINCYAPRSSQTKYDRIC</sequence>
<dbReference type="EMBL" id="JXJN01022597">
    <property type="status" value="NOT_ANNOTATED_CDS"/>
    <property type="molecule type" value="Genomic_DNA"/>
</dbReference>
<dbReference type="InterPro" id="IPR036396">
    <property type="entry name" value="Cyt_P450_sf"/>
</dbReference>
<accession>A0A1B0BYE3</accession>
<keyword evidence="4" id="KW-1185">Reference proteome</keyword>
<evidence type="ECO:0000256" key="1">
    <source>
        <dbReference type="ARBA" id="ARBA00023033"/>
    </source>
</evidence>
<dbReference type="VEuPathDB" id="VectorBase:GPPI044183"/>
<evidence type="ECO:0000256" key="2">
    <source>
        <dbReference type="SAM" id="MobiDB-lite"/>
    </source>
</evidence>
<reference evidence="3" key="2">
    <citation type="submission" date="2020-05" db="UniProtKB">
        <authorList>
            <consortium name="EnsemblMetazoa"/>
        </authorList>
    </citation>
    <scope>IDENTIFICATION</scope>
    <source>
        <strain evidence="3">IAEA</strain>
    </source>
</reference>
<reference evidence="4" key="1">
    <citation type="submission" date="2015-01" db="EMBL/GenBank/DDBJ databases">
        <authorList>
            <person name="Aksoy S."/>
            <person name="Warren W."/>
            <person name="Wilson R.K."/>
        </authorList>
    </citation>
    <scope>NUCLEOTIDE SEQUENCE [LARGE SCALE GENOMIC DNA]</scope>
    <source>
        <strain evidence="4">IAEA</strain>
    </source>
</reference>